<gene>
    <name evidence="3" type="ORF">C0Q70_07122</name>
</gene>
<name>A0A2T7PE57_POMCA</name>
<feature type="compositionally biased region" description="Polar residues" evidence="1">
    <location>
        <begin position="167"/>
        <end position="191"/>
    </location>
</feature>
<protein>
    <submittedName>
        <fullName evidence="3">Uncharacterized protein</fullName>
    </submittedName>
</protein>
<sequence>MAEGVCHKKTAALLWTLLECVFFSGVVLGWSWLALVFQADGYFLGHCFDNATNITNAAVSGDSTAGPQGTTGRRCQQRPRGVRGSTAAVLAHPSSTYEPTATLLAHPSSTYEPTSTLLSHPTSTYEPMTALLTRPSQTFKPTAALLSSHHPTNEPTAALFSQPLLTQEPTSTPFSDMQVSGQTEVSGSSTKLDPLEATSATSSSASLRPFNGPENGGLPRPQHRSCPEQMERLRLLFAVSHVLRDLLMLPVGAFMDKYGTTRTRLLSV</sequence>
<dbReference type="Proteomes" id="UP000245119">
    <property type="component" value="Linkage Group LG4"/>
</dbReference>
<feature type="transmembrane region" description="Helical" evidence="2">
    <location>
        <begin position="12"/>
        <end position="33"/>
    </location>
</feature>
<feature type="region of interest" description="Disordered" evidence="1">
    <location>
        <begin position="61"/>
        <end position="82"/>
    </location>
</feature>
<dbReference type="OrthoDB" id="330047at2759"/>
<dbReference type="InterPro" id="IPR027197">
    <property type="entry name" value="SLC43A3"/>
</dbReference>
<feature type="compositionally biased region" description="Low complexity" evidence="1">
    <location>
        <begin position="197"/>
        <end position="206"/>
    </location>
</feature>
<organism evidence="3 4">
    <name type="scientific">Pomacea canaliculata</name>
    <name type="common">Golden apple snail</name>
    <dbReference type="NCBI Taxonomy" id="400727"/>
    <lineage>
        <taxon>Eukaryota</taxon>
        <taxon>Metazoa</taxon>
        <taxon>Spiralia</taxon>
        <taxon>Lophotrochozoa</taxon>
        <taxon>Mollusca</taxon>
        <taxon>Gastropoda</taxon>
        <taxon>Caenogastropoda</taxon>
        <taxon>Architaenioglossa</taxon>
        <taxon>Ampullarioidea</taxon>
        <taxon>Ampullariidae</taxon>
        <taxon>Pomacea</taxon>
    </lineage>
</organism>
<keyword evidence="2" id="KW-0812">Transmembrane</keyword>
<evidence type="ECO:0000313" key="3">
    <source>
        <dbReference type="EMBL" id="PVD31704.1"/>
    </source>
</evidence>
<dbReference type="EMBL" id="PZQS01000004">
    <property type="protein sequence ID" value="PVD31704.1"/>
    <property type="molecule type" value="Genomic_DNA"/>
</dbReference>
<dbReference type="PANTHER" id="PTHR20765:SF1">
    <property type="entry name" value="EQUILIBRATIVE NUCLEOBASE TRANSPORTER 1"/>
    <property type="match status" value="1"/>
</dbReference>
<keyword evidence="2" id="KW-1133">Transmembrane helix</keyword>
<evidence type="ECO:0000256" key="2">
    <source>
        <dbReference type="SAM" id="Phobius"/>
    </source>
</evidence>
<keyword evidence="2" id="KW-0472">Membrane</keyword>
<evidence type="ECO:0000256" key="1">
    <source>
        <dbReference type="SAM" id="MobiDB-lite"/>
    </source>
</evidence>
<feature type="compositionally biased region" description="Polar residues" evidence="1">
    <location>
        <begin position="61"/>
        <end position="74"/>
    </location>
</feature>
<evidence type="ECO:0000313" key="4">
    <source>
        <dbReference type="Proteomes" id="UP000245119"/>
    </source>
</evidence>
<dbReference type="AlphaFoldDB" id="A0A2T7PE57"/>
<accession>A0A2T7PE57</accession>
<feature type="region of interest" description="Disordered" evidence="1">
    <location>
        <begin position="167"/>
        <end position="224"/>
    </location>
</feature>
<dbReference type="PANTHER" id="PTHR20765">
    <property type="entry name" value="SOLUTE CARRIER FAMILY 43 MEMBER 3-RELATED"/>
    <property type="match status" value="1"/>
</dbReference>
<keyword evidence="4" id="KW-1185">Reference proteome</keyword>
<proteinExistence type="predicted"/>
<comment type="caution">
    <text evidence="3">The sequence shown here is derived from an EMBL/GenBank/DDBJ whole genome shotgun (WGS) entry which is preliminary data.</text>
</comment>
<reference evidence="3 4" key="1">
    <citation type="submission" date="2018-04" db="EMBL/GenBank/DDBJ databases">
        <title>The genome of golden apple snail Pomacea canaliculata provides insight into stress tolerance and invasive adaptation.</title>
        <authorList>
            <person name="Liu C."/>
            <person name="Liu B."/>
            <person name="Ren Y."/>
            <person name="Zhang Y."/>
            <person name="Wang H."/>
            <person name="Li S."/>
            <person name="Jiang F."/>
            <person name="Yin L."/>
            <person name="Zhang G."/>
            <person name="Qian W."/>
            <person name="Fan W."/>
        </authorList>
    </citation>
    <scope>NUCLEOTIDE SEQUENCE [LARGE SCALE GENOMIC DNA]</scope>
    <source>
        <strain evidence="3">SZHN2017</strain>
        <tissue evidence="3">Muscle</tissue>
    </source>
</reference>